<dbReference type="PANTHER" id="PTHR32089">
    <property type="entry name" value="METHYL-ACCEPTING CHEMOTAXIS PROTEIN MCPB"/>
    <property type="match status" value="1"/>
</dbReference>
<reference evidence="15 16" key="1">
    <citation type="submission" date="2019-06" db="EMBL/GenBank/DDBJ databases">
        <title>A novel bacterium of genus Marinomonas, isolated from coastal sand.</title>
        <authorList>
            <person name="Huang H."/>
            <person name="Mo K."/>
            <person name="Hu Y."/>
        </authorList>
    </citation>
    <scope>NUCLEOTIDE SEQUENCE [LARGE SCALE GENOMIC DNA]</scope>
    <source>
        <strain evidence="15 16">HB171799</strain>
    </source>
</reference>
<keyword evidence="16" id="KW-1185">Reference proteome</keyword>
<evidence type="ECO:0000256" key="4">
    <source>
        <dbReference type="ARBA" id="ARBA00022500"/>
    </source>
</evidence>
<dbReference type="PROSITE" id="PS50111">
    <property type="entry name" value="CHEMOTAXIS_TRANSDUC_2"/>
    <property type="match status" value="1"/>
</dbReference>
<dbReference type="OrthoDB" id="5675566at2"/>
<evidence type="ECO:0000256" key="12">
    <source>
        <dbReference type="SAM" id="Phobius"/>
    </source>
</evidence>
<dbReference type="InterPro" id="IPR000014">
    <property type="entry name" value="PAS"/>
</dbReference>
<feature type="domain" description="Methyl-accepting transducer" evidence="13">
    <location>
        <begin position="244"/>
        <end position="480"/>
    </location>
</feature>
<dbReference type="EMBL" id="VFRR01000041">
    <property type="protein sequence ID" value="TPE47515.1"/>
    <property type="molecule type" value="Genomic_DNA"/>
</dbReference>
<proteinExistence type="inferred from homology"/>
<dbReference type="Gene3D" id="3.30.450.20">
    <property type="entry name" value="PAS domain"/>
    <property type="match status" value="1"/>
</dbReference>
<dbReference type="InterPro" id="IPR004090">
    <property type="entry name" value="Chemotax_Me-accpt_rcpt"/>
</dbReference>
<dbReference type="SUPFAM" id="SSF55785">
    <property type="entry name" value="PYP-like sensor domain (PAS domain)"/>
    <property type="match status" value="1"/>
</dbReference>
<dbReference type="NCBIfam" id="TIGR00229">
    <property type="entry name" value="sensory_box"/>
    <property type="match status" value="1"/>
</dbReference>
<evidence type="ECO:0000256" key="9">
    <source>
        <dbReference type="ARBA" id="ARBA00023224"/>
    </source>
</evidence>
<evidence type="ECO:0000313" key="15">
    <source>
        <dbReference type="EMBL" id="TPE47515.1"/>
    </source>
</evidence>
<dbReference type="GO" id="GO:0004888">
    <property type="term" value="F:transmembrane signaling receptor activity"/>
    <property type="evidence" value="ECO:0007669"/>
    <property type="project" value="InterPro"/>
</dbReference>
<evidence type="ECO:0000256" key="8">
    <source>
        <dbReference type="ARBA" id="ARBA00023136"/>
    </source>
</evidence>
<dbReference type="InterPro" id="IPR035965">
    <property type="entry name" value="PAS-like_dom_sf"/>
</dbReference>
<comment type="caution">
    <text evidence="15">The sequence shown here is derived from an EMBL/GenBank/DDBJ whole genome shotgun (WGS) entry which is preliminary data.</text>
</comment>
<protein>
    <submittedName>
        <fullName evidence="15">Methyl-accepting chemotaxis protein</fullName>
    </submittedName>
</protein>
<feature type="transmembrane region" description="Helical" evidence="12">
    <location>
        <begin position="142"/>
        <end position="162"/>
    </location>
</feature>
<gene>
    <name evidence="15" type="ORF">FJM67_14475</name>
</gene>
<dbReference type="AlphaFoldDB" id="A0A501WGA8"/>
<evidence type="ECO:0000256" key="3">
    <source>
        <dbReference type="ARBA" id="ARBA00022481"/>
    </source>
</evidence>
<dbReference type="InterPro" id="IPR013655">
    <property type="entry name" value="PAS_fold_3"/>
</dbReference>
<evidence type="ECO:0000256" key="6">
    <source>
        <dbReference type="ARBA" id="ARBA00022692"/>
    </source>
</evidence>
<evidence type="ECO:0000259" key="14">
    <source>
        <dbReference type="PROSITE" id="PS50112"/>
    </source>
</evidence>
<keyword evidence="2" id="KW-1003">Cell membrane</keyword>
<dbReference type="SMART" id="SM00283">
    <property type="entry name" value="MA"/>
    <property type="match status" value="1"/>
</dbReference>
<dbReference type="RefSeq" id="WP_140590733.1">
    <property type="nucleotide sequence ID" value="NZ_VFRR01000041.1"/>
</dbReference>
<dbReference type="SMART" id="SM00091">
    <property type="entry name" value="PAS"/>
    <property type="match status" value="1"/>
</dbReference>
<comment type="similarity">
    <text evidence="10">Belongs to the methyl-accepting chemotaxis (MCP) protein family.</text>
</comment>
<dbReference type="InterPro" id="IPR004089">
    <property type="entry name" value="MCPsignal_dom"/>
</dbReference>
<dbReference type="CDD" id="cd00130">
    <property type="entry name" value="PAS"/>
    <property type="match status" value="1"/>
</dbReference>
<comment type="subcellular location">
    <subcellularLocation>
        <location evidence="1">Cell inner membrane</location>
        <topology evidence="1">Multi-pass membrane protein</topology>
    </subcellularLocation>
</comment>
<dbReference type="Proteomes" id="UP000315901">
    <property type="component" value="Unassembled WGS sequence"/>
</dbReference>
<evidence type="ECO:0000256" key="11">
    <source>
        <dbReference type="PROSITE-ProRule" id="PRU00284"/>
    </source>
</evidence>
<feature type="domain" description="PAS" evidence="14">
    <location>
        <begin position="25"/>
        <end position="76"/>
    </location>
</feature>
<keyword evidence="5" id="KW-0997">Cell inner membrane</keyword>
<dbReference type="Pfam" id="PF00015">
    <property type="entry name" value="MCPsignal"/>
    <property type="match status" value="1"/>
</dbReference>
<keyword evidence="7 12" id="KW-1133">Transmembrane helix</keyword>
<dbReference type="PROSITE" id="PS50112">
    <property type="entry name" value="PAS"/>
    <property type="match status" value="1"/>
</dbReference>
<keyword evidence="4" id="KW-0145">Chemotaxis</keyword>
<sequence>MKNNQPITNVEQRFQPGELLISSTDLKGVITDCNDAFVRISGFTRQELIGKSHNIVRHPEMPAAAFQILWETVKNGKPWMGLVKNRCKNGDYYWVDAYVTPITVNGKVVGYESVRREPSRKDVARAERFYQRLNSGATGEGTLSRVLPWLVFGMAFLASIGITTASPYIGAGAFAVLAVAFPLWQQRKYAQGVSRLLNFVPSAFKHPVAIATYTDQKGDLGKLSTAIQSEKSHLNTVLTRIDYAATNLANDVGRSAQLVDGAKNAMYQQNQEIEMMAAAMNQMSTAISQLSANVQGIADRAQQSGSDLNTGVSYSAESKNAIQSLNNQMAQMGQAIERLVSQTSTIVASAQLIEDIAEQTNLLALNAAIEAARAGESGRGFAVVADEVRGLAARTQESTIQIHQAIHEFNASVTECVELTKLGADSTQKGLDSLIATEQVMSSCTDSMDKIVGIAVEMAAAVEQQSHVAEEVNQQVVSIANLSKTSVDSAEAANQESERLFAVTNQLQELVKGFAR</sequence>
<evidence type="ECO:0000256" key="2">
    <source>
        <dbReference type="ARBA" id="ARBA00022475"/>
    </source>
</evidence>
<evidence type="ECO:0000313" key="16">
    <source>
        <dbReference type="Proteomes" id="UP000315901"/>
    </source>
</evidence>
<evidence type="ECO:0000256" key="10">
    <source>
        <dbReference type="ARBA" id="ARBA00029447"/>
    </source>
</evidence>
<name>A0A501WGA8_9GAMM</name>
<evidence type="ECO:0000259" key="13">
    <source>
        <dbReference type="PROSITE" id="PS50111"/>
    </source>
</evidence>
<evidence type="ECO:0000256" key="7">
    <source>
        <dbReference type="ARBA" id="ARBA00022989"/>
    </source>
</evidence>
<dbReference type="SUPFAM" id="SSF58104">
    <property type="entry name" value="Methyl-accepting chemotaxis protein (MCP) signaling domain"/>
    <property type="match status" value="1"/>
</dbReference>
<dbReference type="Gene3D" id="1.10.287.950">
    <property type="entry name" value="Methyl-accepting chemotaxis protein"/>
    <property type="match status" value="1"/>
</dbReference>
<dbReference type="GO" id="GO:0007165">
    <property type="term" value="P:signal transduction"/>
    <property type="evidence" value="ECO:0007669"/>
    <property type="project" value="UniProtKB-KW"/>
</dbReference>
<dbReference type="PRINTS" id="PR00260">
    <property type="entry name" value="CHEMTRNSDUCR"/>
</dbReference>
<dbReference type="FunFam" id="3.30.450.20:FF:000046">
    <property type="entry name" value="Aerotaxis sensor receptor"/>
    <property type="match status" value="1"/>
</dbReference>
<dbReference type="Pfam" id="PF08447">
    <property type="entry name" value="PAS_3"/>
    <property type="match status" value="1"/>
</dbReference>
<keyword evidence="8 12" id="KW-0472">Membrane</keyword>
<dbReference type="GO" id="GO:0006935">
    <property type="term" value="P:chemotaxis"/>
    <property type="evidence" value="ECO:0007669"/>
    <property type="project" value="UniProtKB-KW"/>
</dbReference>
<dbReference type="PANTHER" id="PTHR32089:SF74">
    <property type="entry name" value="METHYL-ACCEPTING CHEMOTAXIS PROTEIN AER"/>
    <property type="match status" value="1"/>
</dbReference>
<keyword evidence="6 12" id="KW-0812">Transmembrane</keyword>
<evidence type="ECO:0000256" key="5">
    <source>
        <dbReference type="ARBA" id="ARBA00022519"/>
    </source>
</evidence>
<keyword evidence="3" id="KW-0488">Methylation</keyword>
<keyword evidence="9 11" id="KW-0807">Transducer</keyword>
<accession>A0A501WGA8</accession>
<organism evidence="15 16">
    <name type="scientific">Maribrevibacterium harenarium</name>
    <dbReference type="NCBI Taxonomy" id="2589817"/>
    <lineage>
        <taxon>Bacteria</taxon>
        <taxon>Pseudomonadati</taxon>
        <taxon>Pseudomonadota</taxon>
        <taxon>Gammaproteobacteria</taxon>
        <taxon>Oceanospirillales</taxon>
        <taxon>Oceanospirillaceae</taxon>
        <taxon>Maribrevibacterium</taxon>
    </lineage>
</organism>
<evidence type="ECO:0000256" key="1">
    <source>
        <dbReference type="ARBA" id="ARBA00004429"/>
    </source>
</evidence>
<dbReference type="GO" id="GO:0005886">
    <property type="term" value="C:plasma membrane"/>
    <property type="evidence" value="ECO:0007669"/>
    <property type="project" value="UniProtKB-SubCell"/>
</dbReference>